<reference evidence="2 4" key="2">
    <citation type="journal article" date="2019" name="Genome Biol. Evol.">
        <title>Insights into the evolution of the New World diploid cottons (Gossypium, subgenus Houzingenia) based on genome sequencing.</title>
        <authorList>
            <person name="Grover C.E."/>
            <person name="Arick M.A. 2nd"/>
            <person name="Thrash A."/>
            <person name="Conover J.L."/>
            <person name="Sanders W.S."/>
            <person name="Peterson D.G."/>
            <person name="Frelichowski J.E."/>
            <person name="Scheffler J.A."/>
            <person name="Scheffler B.E."/>
            <person name="Wendel J.F."/>
        </authorList>
    </citation>
    <scope>NUCLEOTIDE SEQUENCE [LARGE SCALE GENOMIC DNA]</scope>
    <source>
        <strain evidence="2">8</strain>
        <tissue evidence="2">Leaf</tissue>
    </source>
</reference>
<dbReference type="OMA" id="NLRDEKM"/>
<dbReference type="AlphaFoldDB" id="A0A0D2RPP5"/>
<accession>A0A0D2RPP5</accession>
<gene>
    <name evidence="1" type="ORF">B456_003G182000</name>
    <name evidence="2" type="ORF">Gorai_025021</name>
</gene>
<reference evidence="1 3" key="1">
    <citation type="journal article" date="2012" name="Nature">
        <title>Repeated polyploidization of Gossypium genomes and the evolution of spinnable cotton fibres.</title>
        <authorList>
            <person name="Paterson A.H."/>
            <person name="Wendel J.F."/>
            <person name="Gundlach H."/>
            <person name="Guo H."/>
            <person name="Jenkins J."/>
            <person name="Jin D."/>
            <person name="Llewellyn D."/>
            <person name="Showmaker K.C."/>
            <person name="Shu S."/>
            <person name="Udall J."/>
            <person name="Yoo M.J."/>
            <person name="Byers R."/>
            <person name="Chen W."/>
            <person name="Doron-Faigenboim A."/>
            <person name="Duke M.V."/>
            <person name="Gong L."/>
            <person name="Grimwood J."/>
            <person name="Grover C."/>
            <person name="Grupp K."/>
            <person name="Hu G."/>
            <person name="Lee T.H."/>
            <person name="Li J."/>
            <person name="Lin L."/>
            <person name="Liu T."/>
            <person name="Marler B.S."/>
            <person name="Page J.T."/>
            <person name="Roberts A.W."/>
            <person name="Romanel E."/>
            <person name="Sanders W.S."/>
            <person name="Szadkowski E."/>
            <person name="Tan X."/>
            <person name="Tang H."/>
            <person name="Xu C."/>
            <person name="Wang J."/>
            <person name="Wang Z."/>
            <person name="Zhang D."/>
            <person name="Zhang L."/>
            <person name="Ashrafi H."/>
            <person name="Bedon F."/>
            <person name="Bowers J.E."/>
            <person name="Brubaker C.L."/>
            <person name="Chee P.W."/>
            <person name="Das S."/>
            <person name="Gingle A.R."/>
            <person name="Haigler C.H."/>
            <person name="Harker D."/>
            <person name="Hoffmann L.V."/>
            <person name="Hovav R."/>
            <person name="Jones D.C."/>
            <person name="Lemke C."/>
            <person name="Mansoor S."/>
            <person name="ur Rahman M."/>
            <person name="Rainville L.N."/>
            <person name="Rambani A."/>
            <person name="Reddy U.K."/>
            <person name="Rong J.K."/>
            <person name="Saranga Y."/>
            <person name="Scheffler B.E."/>
            <person name="Scheffler J.A."/>
            <person name="Stelly D.M."/>
            <person name="Triplett B.A."/>
            <person name="Van Deynze A."/>
            <person name="Vaslin M.F."/>
            <person name="Waghmare V.N."/>
            <person name="Walford S.A."/>
            <person name="Wright R.J."/>
            <person name="Zaki E.A."/>
            <person name="Zhang T."/>
            <person name="Dennis E.S."/>
            <person name="Mayer K.F."/>
            <person name="Peterson D.G."/>
            <person name="Rokhsar D.S."/>
            <person name="Wang X."/>
            <person name="Schmutz J."/>
        </authorList>
    </citation>
    <scope>NUCLEOTIDE SEQUENCE [LARGE SCALE GENOMIC DNA]</scope>
</reference>
<protein>
    <submittedName>
        <fullName evidence="1">Uncharacterized protein</fullName>
    </submittedName>
</protein>
<evidence type="ECO:0000313" key="3">
    <source>
        <dbReference type="Proteomes" id="UP000032304"/>
    </source>
</evidence>
<proteinExistence type="predicted"/>
<dbReference type="Gramene" id="KJB21075">
    <property type="protein sequence ID" value="KJB21075"/>
    <property type="gene ID" value="B456_003G182000"/>
</dbReference>
<dbReference type="KEGG" id="gra:105789917"/>
<sequence length="119" mass="13924">MSLNCLNCRMLKRTIDSNNSRDHCSKAKHRRKIGFNDRARSEISPAAYEKLARDDDLVMPTIGPKKGHHCRANTIDTTYRAMTFEADGKPRLVRSSGMRRDWSFENLRDEKMRNEMRVH</sequence>
<dbReference type="EMBL" id="CM001742">
    <property type="protein sequence ID" value="KJB21075.1"/>
    <property type="molecule type" value="Genomic_DNA"/>
</dbReference>
<dbReference type="PANTHER" id="PTHR36019:SF3">
    <property type="entry name" value="PLANT_PROTEIN"/>
    <property type="match status" value="1"/>
</dbReference>
<name>A0A0D2RPP5_GOSRA</name>
<evidence type="ECO:0000313" key="2">
    <source>
        <dbReference type="EMBL" id="MBA0582891.1"/>
    </source>
</evidence>
<dbReference type="Proteomes" id="UP000593578">
    <property type="component" value="Unassembled WGS sequence"/>
</dbReference>
<dbReference type="Proteomes" id="UP000032304">
    <property type="component" value="Chromosome 3"/>
</dbReference>
<organism evidence="1 3">
    <name type="scientific">Gossypium raimondii</name>
    <name type="common">Peruvian cotton</name>
    <name type="synonym">Gossypium klotzschianum subsp. raimondii</name>
    <dbReference type="NCBI Taxonomy" id="29730"/>
    <lineage>
        <taxon>Eukaryota</taxon>
        <taxon>Viridiplantae</taxon>
        <taxon>Streptophyta</taxon>
        <taxon>Embryophyta</taxon>
        <taxon>Tracheophyta</taxon>
        <taxon>Spermatophyta</taxon>
        <taxon>Magnoliopsida</taxon>
        <taxon>eudicotyledons</taxon>
        <taxon>Gunneridae</taxon>
        <taxon>Pentapetalae</taxon>
        <taxon>rosids</taxon>
        <taxon>malvids</taxon>
        <taxon>Malvales</taxon>
        <taxon>Malvaceae</taxon>
        <taxon>Malvoideae</taxon>
        <taxon>Gossypium</taxon>
    </lineage>
</organism>
<keyword evidence="3" id="KW-1185">Reference proteome</keyword>
<evidence type="ECO:0000313" key="1">
    <source>
        <dbReference type="EMBL" id="KJB21075.1"/>
    </source>
</evidence>
<dbReference type="PANTHER" id="PTHR36019">
    <property type="entry name" value="PLANT/PROTEIN"/>
    <property type="match status" value="1"/>
</dbReference>
<dbReference type="OrthoDB" id="1847777at2759"/>
<dbReference type="EMBL" id="JABEZZ010000003">
    <property type="protein sequence ID" value="MBA0582891.1"/>
    <property type="molecule type" value="Genomic_DNA"/>
</dbReference>
<evidence type="ECO:0000313" key="4">
    <source>
        <dbReference type="Proteomes" id="UP000593578"/>
    </source>
</evidence>
<reference evidence="2" key="3">
    <citation type="submission" date="2020-04" db="EMBL/GenBank/DDBJ databases">
        <authorList>
            <person name="Grover C.E."/>
            <person name="Arick M.A. II"/>
            <person name="Thrash A."/>
            <person name="Conover J.L."/>
            <person name="Sanders W.S."/>
            <person name="Peterson D.G."/>
            <person name="Scheffler J.A."/>
            <person name="Scheffler B.E."/>
            <person name="Wendel J.F."/>
        </authorList>
    </citation>
    <scope>NUCLEOTIDE SEQUENCE</scope>
    <source>
        <strain evidence="2">8</strain>
        <tissue evidence="2">Leaf</tissue>
    </source>
</reference>